<dbReference type="GeneTree" id="ENSGT00940000154487"/>
<dbReference type="InterPro" id="IPR056587">
    <property type="entry name" value="EF_EFCAB10_C"/>
</dbReference>
<reference evidence="2" key="1">
    <citation type="submission" date="2019-06" db="EMBL/GenBank/DDBJ databases">
        <authorList>
            <consortium name="Wellcome Sanger Institute Data Sharing"/>
        </authorList>
    </citation>
    <scope>NUCLEOTIDE SEQUENCE [LARGE SCALE GENOMIC DNA]</scope>
</reference>
<protein>
    <submittedName>
        <fullName evidence="2">Si:dkey-42p14.3</fullName>
    </submittedName>
</protein>
<sequence length="131" mass="15309">MATPREKEAADYLEKHKIIELFDNLTSMLFFHRPENPREFLIEKLEQLRSSKLRRVPGPSLFDSSNVDALFGILDPSNQGHITFAQYKEGEYRTRMPLVFCTSFGAEIFVNYTIKGLRRNQQEWSSFGLFL</sequence>
<dbReference type="Pfam" id="PF24548">
    <property type="entry name" value="EF_EFCAB10_C"/>
    <property type="match status" value="1"/>
</dbReference>
<accession>A0A667Y004</accession>
<dbReference type="Gene3D" id="1.20.890.10">
    <property type="entry name" value="cAMP-dependent protein kinase regulatory subunit, dimerization-anchoring domain"/>
    <property type="match status" value="1"/>
</dbReference>
<dbReference type="CDD" id="cd22976">
    <property type="entry name" value="DD_EFCAB10"/>
    <property type="match status" value="1"/>
</dbReference>
<organism evidence="2 3">
    <name type="scientific">Myripristis murdjan</name>
    <name type="common">pinecone soldierfish</name>
    <dbReference type="NCBI Taxonomy" id="586833"/>
    <lineage>
        <taxon>Eukaryota</taxon>
        <taxon>Metazoa</taxon>
        <taxon>Chordata</taxon>
        <taxon>Craniata</taxon>
        <taxon>Vertebrata</taxon>
        <taxon>Euteleostomi</taxon>
        <taxon>Actinopterygii</taxon>
        <taxon>Neopterygii</taxon>
        <taxon>Teleostei</taxon>
        <taxon>Neoteleostei</taxon>
        <taxon>Acanthomorphata</taxon>
        <taxon>Holocentriformes</taxon>
        <taxon>Holocentridae</taxon>
        <taxon>Myripristis</taxon>
    </lineage>
</organism>
<keyword evidence="3" id="KW-1185">Reference proteome</keyword>
<reference evidence="2" key="2">
    <citation type="submission" date="2025-08" db="UniProtKB">
        <authorList>
            <consortium name="Ensembl"/>
        </authorList>
    </citation>
    <scope>IDENTIFICATION</scope>
</reference>
<proteinExistence type="predicted"/>
<dbReference type="PANTHER" id="PTHR21847:SF1">
    <property type="entry name" value="EF-HAND CALCIUM-BINDING DOMAIN-CONTAINING PROTEIN 10"/>
    <property type="match status" value="1"/>
</dbReference>
<dbReference type="InterPro" id="IPR039879">
    <property type="entry name" value="EFC10"/>
</dbReference>
<feature type="domain" description="EFCAB10 C-terminal EF-hand" evidence="1">
    <location>
        <begin position="65"/>
        <end position="90"/>
    </location>
</feature>
<dbReference type="AlphaFoldDB" id="A0A667Y004"/>
<dbReference type="PANTHER" id="PTHR21847">
    <property type="entry name" value="EF-HAND CALCIUM-BINDING DOMAIN-CONTAINING PROTEIN 10"/>
    <property type="match status" value="1"/>
</dbReference>
<evidence type="ECO:0000313" key="2">
    <source>
        <dbReference type="Ensembl" id="ENSMMDP00005019873.1"/>
    </source>
</evidence>
<reference evidence="2" key="3">
    <citation type="submission" date="2025-09" db="UniProtKB">
        <authorList>
            <consortium name="Ensembl"/>
        </authorList>
    </citation>
    <scope>IDENTIFICATION</scope>
</reference>
<dbReference type="Ensembl" id="ENSMMDT00005020345.1">
    <property type="protein sequence ID" value="ENSMMDP00005019873.1"/>
    <property type="gene ID" value="ENSMMDG00005009826.1"/>
</dbReference>
<dbReference type="InterPro" id="IPR049760">
    <property type="entry name" value="DD_EFCAB10"/>
</dbReference>
<dbReference type="InParanoid" id="A0A667Y004"/>
<dbReference type="Proteomes" id="UP000472263">
    <property type="component" value="Chromosome 6"/>
</dbReference>
<evidence type="ECO:0000313" key="3">
    <source>
        <dbReference type="Proteomes" id="UP000472263"/>
    </source>
</evidence>
<dbReference type="SUPFAM" id="SSF47391">
    <property type="entry name" value="Dimerization-anchoring domain of cAMP-dependent PK regulatory subunit"/>
    <property type="match status" value="1"/>
</dbReference>
<evidence type="ECO:0000259" key="1">
    <source>
        <dbReference type="Pfam" id="PF24548"/>
    </source>
</evidence>
<name>A0A667Y004_9TELE</name>